<keyword evidence="11 12" id="KW-0961">Cell wall biogenesis/degradation</keyword>
<dbReference type="SUPFAM" id="SSF56059">
    <property type="entry name" value="Glutathione synthetase ATP-binding domain-like"/>
    <property type="match status" value="1"/>
</dbReference>
<dbReference type="GO" id="GO:0008360">
    <property type="term" value="P:regulation of cell shape"/>
    <property type="evidence" value="ECO:0007669"/>
    <property type="project" value="UniProtKB-KW"/>
</dbReference>
<feature type="active site" evidence="13">
    <location>
        <position position="312"/>
    </location>
</feature>
<accession>A0A430AS71</accession>
<name>A0A430AS71_9ENTE</name>
<evidence type="ECO:0000256" key="2">
    <source>
        <dbReference type="ARBA" id="ARBA00004496"/>
    </source>
</evidence>
<dbReference type="Pfam" id="PF07478">
    <property type="entry name" value="Dala_Dala_lig_C"/>
    <property type="match status" value="1"/>
</dbReference>
<dbReference type="Proteomes" id="UP000286773">
    <property type="component" value="Unassembled WGS sequence"/>
</dbReference>
<comment type="cofactor">
    <cofactor evidence="1">
        <name>Mn(2+)</name>
        <dbReference type="ChEBI" id="CHEBI:29035"/>
    </cofactor>
</comment>
<dbReference type="Gene3D" id="3.30.470.20">
    <property type="entry name" value="ATP-grasp fold, B domain"/>
    <property type="match status" value="1"/>
</dbReference>
<feature type="binding site" evidence="14">
    <location>
        <position position="288"/>
    </location>
    <ligand>
        <name>Mg(2+)</name>
        <dbReference type="ChEBI" id="CHEBI:18420"/>
        <label>1</label>
    </ligand>
</feature>
<feature type="binding site" evidence="14">
    <location>
        <position position="301"/>
    </location>
    <ligand>
        <name>Mg(2+)</name>
        <dbReference type="ChEBI" id="CHEBI:18420"/>
        <label>1</label>
    </ligand>
</feature>
<evidence type="ECO:0000256" key="12">
    <source>
        <dbReference type="HAMAP-Rule" id="MF_00047"/>
    </source>
</evidence>
<comment type="caution">
    <text evidence="17">The sequence shown here is derived from an EMBL/GenBank/DDBJ whole genome shotgun (WGS) entry which is preliminary data.</text>
</comment>
<feature type="binding site" evidence="14">
    <location>
        <position position="303"/>
    </location>
    <ligand>
        <name>Mg(2+)</name>
        <dbReference type="ChEBI" id="CHEBI:18420"/>
        <label>2</label>
    </ligand>
</feature>
<dbReference type="Gene3D" id="3.30.1490.20">
    <property type="entry name" value="ATP-grasp fold, A domain"/>
    <property type="match status" value="1"/>
</dbReference>
<evidence type="ECO:0000256" key="4">
    <source>
        <dbReference type="ARBA" id="ARBA00022490"/>
    </source>
</evidence>
<comment type="pathway">
    <text evidence="12">Cell wall biogenesis; peptidoglycan biosynthesis.</text>
</comment>
<gene>
    <name evidence="12" type="primary">ddl</name>
    <name evidence="17" type="ORF">CBF27_09435</name>
</gene>
<dbReference type="EMBL" id="NGKC01000010">
    <property type="protein sequence ID" value="RSU10907.1"/>
    <property type="molecule type" value="Genomic_DNA"/>
</dbReference>
<evidence type="ECO:0000259" key="16">
    <source>
        <dbReference type="PROSITE" id="PS50975"/>
    </source>
</evidence>
<feature type="domain" description="ATP-grasp" evidence="16">
    <location>
        <begin position="139"/>
        <end position="334"/>
    </location>
</feature>
<dbReference type="Gene3D" id="3.40.50.20">
    <property type="match status" value="1"/>
</dbReference>
<dbReference type="Pfam" id="PF01820">
    <property type="entry name" value="Dala_Dala_lig_N"/>
    <property type="match status" value="1"/>
</dbReference>
<evidence type="ECO:0000256" key="7">
    <source>
        <dbReference type="ARBA" id="ARBA00022840"/>
    </source>
</evidence>
<keyword evidence="18" id="KW-1185">Reference proteome</keyword>
<evidence type="ECO:0000313" key="18">
    <source>
        <dbReference type="Proteomes" id="UP000286773"/>
    </source>
</evidence>
<keyword evidence="5 12" id="KW-0436">Ligase</keyword>
<keyword evidence="7 15" id="KW-0067">ATP-binding</keyword>
<dbReference type="EC" id="6.3.2.4" evidence="12"/>
<dbReference type="HAMAP" id="MF_00047">
    <property type="entry name" value="Dala_Dala_lig"/>
    <property type="match status" value="1"/>
</dbReference>
<proteinExistence type="inferred from homology"/>
<dbReference type="InterPro" id="IPR011761">
    <property type="entry name" value="ATP-grasp"/>
</dbReference>
<dbReference type="GO" id="GO:0046872">
    <property type="term" value="F:metal ion binding"/>
    <property type="evidence" value="ECO:0007669"/>
    <property type="project" value="UniProtKB-KW"/>
</dbReference>
<dbReference type="UniPathway" id="UPA00219"/>
<dbReference type="NCBIfam" id="TIGR01205">
    <property type="entry name" value="D_ala_D_alaTIGR"/>
    <property type="match status" value="1"/>
</dbReference>
<dbReference type="GO" id="GO:0071555">
    <property type="term" value="P:cell wall organization"/>
    <property type="evidence" value="ECO:0007669"/>
    <property type="project" value="UniProtKB-KW"/>
</dbReference>
<dbReference type="InterPro" id="IPR000291">
    <property type="entry name" value="D-Ala_lig_Van_CS"/>
</dbReference>
<evidence type="ECO:0000256" key="11">
    <source>
        <dbReference type="ARBA" id="ARBA00023316"/>
    </source>
</evidence>
<dbReference type="GO" id="GO:0008716">
    <property type="term" value="F:D-alanine-D-alanine ligase activity"/>
    <property type="evidence" value="ECO:0007669"/>
    <property type="project" value="UniProtKB-UniRule"/>
</dbReference>
<keyword evidence="4 12" id="KW-0963">Cytoplasm</keyword>
<dbReference type="PROSITE" id="PS00844">
    <property type="entry name" value="DALA_DALA_LIGASE_2"/>
    <property type="match status" value="1"/>
</dbReference>
<reference evidence="17 18" key="1">
    <citation type="submission" date="2017-05" db="EMBL/GenBank/DDBJ databases">
        <title>Vagococcus spp. assemblies.</title>
        <authorList>
            <person name="Gulvik C.A."/>
        </authorList>
    </citation>
    <scope>NUCLEOTIDE SEQUENCE [LARGE SCALE GENOMIC DNA]</scope>
    <source>
        <strain evidence="17 18">LMG 24798</strain>
    </source>
</reference>
<evidence type="ECO:0000256" key="6">
    <source>
        <dbReference type="ARBA" id="ARBA00022741"/>
    </source>
</evidence>
<dbReference type="PROSITE" id="PS50975">
    <property type="entry name" value="ATP_GRASP"/>
    <property type="match status" value="1"/>
</dbReference>
<feature type="active site" evidence="13">
    <location>
        <position position="181"/>
    </location>
</feature>
<keyword evidence="14" id="KW-0460">Magnesium</keyword>
<dbReference type="OrthoDB" id="9813261at2"/>
<keyword evidence="9 12" id="KW-0573">Peptidoglycan synthesis</keyword>
<comment type="catalytic activity">
    <reaction evidence="12">
        <text>2 D-alanine + ATP = D-alanyl-D-alanine + ADP + phosphate + H(+)</text>
        <dbReference type="Rhea" id="RHEA:11224"/>
        <dbReference type="ChEBI" id="CHEBI:15378"/>
        <dbReference type="ChEBI" id="CHEBI:30616"/>
        <dbReference type="ChEBI" id="CHEBI:43474"/>
        <dbReference type="ChEBI" id="CHEBI:57416"/>
        <dbReference type="ChEBI" id="CHEBI:57822"/>
        <dbReference type="ChEBI" id="CHEBI:456216"/>
        <dbReference type="EC" id="6.3.2.4"/>
    </reaction>
</comment>
<keyword evidence="6 15" id="KW-0547">Nucleotide-binding</keyword>
<protein>
    <recommendedName>
        <fullName evidence="12">D-alanine--D-alanine ligase</fullName>
        <ecNumber evidence="12">6.3.2.4</ecNumber>
    </recommendedName>
    <alternativeName>
        <fullName evidence="12">D-Ala-D-Ala ligase</fullName>
    </alternativeName>
    <alternativeName>
        <fullName evidence="12">D-alanylalanine synthetase</fullName>
    </alternativeName>
</protein>
<evidence type="ECO:0000256" key="1">
    <source>
        <dbReference type="ARBA" id="ARBA00001936"/>
    </source>
</evidence>
<dbReference type="InterPro" id="IPR013815">
    <property type="entry name" value="ATP_grasp_subdomain_1"/>
</dbReference>
<dbReference type="GO" id="GO:0005737">
    <property type="term" value="C:cytoplasm"/>
    <property type="evidence" value="ECO:0007669"/>
    <property type="project" value="UniProtKB-SubCell"/>
</dbReference>
<dbReference type="GO" id="GO:0009252">
    <property type="term" value="P:peptidoglycan biosynthetic process"/>
    <property type="evidence" value="ECO:0007669"/>
    <property type="project" value="UniProtKB-UniRule"/>
</dbReference>
<evidence type="ECO:0000256" key="3">
    <source>
        <dbReference type="ARBA" id="ARBA00010871"/>
    </source>
</evidence>
<evidence type="ECO:0000256" key="5">
    <source>
        <dbReference type="ARBA" id="ARBA00022598"/>
    </source>
</evidence>
<dbReference type="InterPro" id="IPR005905">
    <property type="entry name" value="D_ala_D_ala"/>
</dbReference>
<dbReference type="InterPro" id="IPR011095">
    <property type="entry name" value="Dala_Dala_lig_C"/>
</dbReference>
<keyword evidence="10 14" id="KW-0464">Manganese</keyword>
<dbReference type="SMART" id="SM01209">
    <property type="entry name" value="GARS_A"/>
    <property type="match status" value="1"/>
</dbReference>
<evidence type="ECO:0000256" key="15">
    <source>
        <dbReference type="PROSITE-ProRule" id="PRU00409"/>
    </source>
</evidence>
<dbReference type="SUPFAM" id="SSF52440">
    <property type="entry name" value="PreATP-grasp domain"/>
    <property type="match status" value="1"/>
</dbReference>
<comment type="subcellular location">
    <subcellularLocation>
        <location evidence="2 12">Cytoplasm</location>
    </subcellularLocation>
</comment>
<evidence type="ECO:0000256" key="13">
    <source>
        <dbReference type="PIRSR" id="PIRSR039102-1"/>
    </source>
</evidence>
<dbReference type="PROSITE" id="PS00843">
    <property type="entry name" value="DALA_DALA_LIGASE_1"/>
    <property type="match status" value="1"/>
</dbReference>
<evidence type="ECO:0000313" key="17">
    <source>
        <dbReference type="EMBL" id="RSU10907.1"/>
    </source>
</evidence>
<dbReference type="RefSeq" id="WP_126814056.1">
    <property type="nucleotide sequence ID" value="NZ_NGKC01000010.1"/>
</dbReference>
<evidence type="ECO:0000256" key="8">
    <source>
        <dbReference type="ARBA" id="ARBA00022960"/>
    </source>
</evidence>
<dbReference type="InterPro" id="IPR011127">
    <property type="entry name" value="Dala_Dala_lig_N"/>
</dbReference>
<evidence type="ECO:0000256" key="10">
    <source>
        <dbReference type="ARBA" id="ARBA00023211"/>
    </source>
</evidence>
<dbReference type="GO" id="GO:0005524">
    <property type="term" value="F:ATP binding"/>
    <property type="evidence" value="ECO:0007669"/>
    <property type="project" value="UniProtKB-UniRule"/>
</dbReference>
<dbReference type="AlphaFoldDB" id="A0A430AS71"/>
<evidence type="ECO:0000256" key="9">
    <source>
        <dbReference type="ARBA" id="ARBA00022984"/>
    </source>
</evidence>
<dbReference type="PANTHER" id="PTHR23132">
    <property type="entry name" value="D-ALANINE--D-ALANINE LIGASE"/>
    <property type="match status" value="1"/>
</dbReference>
<evidence type="ECO:0000256" key="14">
    <source>
        <dbReference type="PIRSR" id="PIRSR039102-3"/>
    </source>
</evidence>
<dbReference type="PIRSF" id="PIRSF039102">
    <property type="entry name" value="Ddl/VanB"/>
    <property type="match status" value="1"/>
</dbReference>
<feature type="binding site" evidence="14">
    <location>
        <position position="301"/>
    </location>
    <ligand>
        <name>Mg(2+)</name>
        <dbReference type="ChEBI" id="CHEBI:18420"/>
        <label>2</label>
    </ligand>
</feature>
<comment type="cofactor">
    <cofactor evidence="14">
        <name>Mg(2+)</name>
        <dbReference type="ChEBI" id="CHEBI:18420"/>
    </cofactor>
    <cofactor evidence="14">
        <name>Mn(2+)</name>
        <dbReference type="ChEBI" id="CHEBI:29035"/>
    </cofactor>
    <text evidence="14">Binds 2 magnesium or manganese ions per subunit.</text>
</comment>
<dbReference type="InterPro" id="IPR016185">
    <property type="entry name" value="PreATP-grasp_dom_sf"/>
</dbReference>
<keyword evidence="8 12" id="KW-0133">Cell shape</keyword>
<comment type="similarity">
    <text evidence="3 12">Belongs to the D-alanine--D-alanine ligase family.</text>
</comment>
<keyword evidence="14" id="KW-0479">Metal-binding</keyword>
<feature type="active site" evidence="13">
    <location>
        <position position="13"/>
    </location>
</feature>
<comment type="function">
    <text evidence="12">Cell wall formation.</text>
</comment>
<dbReference type="NCBIfam" id="NF002378">
    <property type="entry name" value="PRK01372.1"/>
    <property type="match status" value="1"/>
</dbReference>
<dbReference type="PANTHER" id="PTHR23132:SF23">
    <property type="entry name" value="D-ALANINE--D-ALANINE LIGASE B"/>
    <property type="match status" value="1"/>
</dbReference>
<sequence>MKIVVLGGGYSTEREVSLVTSQGICRALNANGHQAVLIDMALGLDTFSSFASVYDAQKEMTTTYTIEASVGESVLDEQSSVFGPHVLKICQLADIVFIGLHGETGEDGKVQATFDTLGIRYTGSGFLASALAMDKHLSKILMAHHGIRTPAYHTIQSVSQFDDLLPHLALPCVVKPASGGSSIGVVIAQTVEECRQGVEAALFLDSTVIIEEFVDGREFSCGFLGDQILPAVEIIPKQGFYDYRNKYQPGATEEVSPPDISDELHHTIQDMTRQVKELLHLEVYGRVDFLVDQDERVYCIEANTLPGMTPTSLLPVEAQAVGISYNDLCEKIMQESLK</sequence>
<organism evidence="17 18">
    <name type="scientific">Vagococcus acidifermentans</name>
    <dbReference type="NCBI Taxonomy" id="564710"/>
    <lineage>
        <taxon>Bacteria</taxon>
        <taxon>Bacillati</taxon>
        <taxon>Bacillota</taxon>
        <taxon>Bacilli</taxon>
        <taxon>Lactobacillales</taxon>
        <taxon>Enterococcaceae</taxon>
        <taxon>Vagococcus</taxon>
    </lineage>
</organism>